<keyword evidence="4" id="KW-1185">Reference proteome</keyword>
<dbReference type="InterPro" id="IPR016024">
    <property type="entry name" value="ARM-type_fold"/>
</dbReference>
<dbReference type="Proteomes" id="UP000054454">
    <property type="component" value="Unassembled WGS sequence"/>
</dbReference>
<dbReference type="Pfam" id="PF10521">
    <property type="entry name" value="Tti2"/>
    <property type="match status" value="1"/>
</dbReference>
<accession>A0A0W4ZG21</accession>
<reference evidence="4" key="1">
    <citation type="journal article" date="2016" name="Nat. Commun.">
        <title>Genome analysis of three Pneumocystis species reveals adaptation mechanisms to life exclusively in mammalian hosts.</title>
        <authorList>
            <person name="Ma L."/>
            <person name="Chen Z."/>
            <person name="Huang D.W."/>
            <person name="Kutty G."/>
            <person name="Ishihara M."/>
            <person name="Wang H."/>
            <person name="Abouelleil A."/>
            <person name="Bishop L."/>
            <person name="Davey E."/>
            <person name="Deng R."/>
            <person name="Deng X."/>
            <person name="Fan L."/>
            <person name="Fantoni G."/>
            <person name="Fitzgerald M."/>
            <person name="Gogineni E."/>
            <person name="Goldberg J.M."/>
            <person name="Handley G."/>
            <person name="Hu X."/>
            <person name="Huber C."/>
            <person name="Jiao X."/>
            <person name="Jones K."/>
            <person name="Levin J.Z."/>
            <person name="Liu Y."/>
            <person name="Macdonald P."/>
            <person name="Melnikov A."/>
            <person name="Raley C."/>
            <person name="Sassi M."/>
            <person name="Sherman B.T."/>
            <person name="Song X."/>
            <person name="Sykes S."/>
            <person name="Tran B."/>
            <person name="Walsh L."/>
            <person name="Xia Y."/>
            <person name="Yang J."/>
            <person name="Young S."/>
            <person name="Zeng Q."/>
            <person name="Zheng X."/>
            <person name="Stephens R."/>
            <person name="Nusbaum C."/>
            <person name="Birren B.W."/>
            <person name="Azadi P."/>
            <person name="Lempicki R.A."/>
            <person name="Cuomo C.A."/>
            <person name="Kovacs J.A."/>
        </authorList>
    </citation>
    <scope>NUCLEOTIDE SEQUENCE [LARGE SCALE GENOMIC DNA]</scope>
    <source>
        <strain evidence="4">B80</strain>
    </source>
</reference>
<keyword evidence="2" id="KW-1133">Transmembrane helix</keyword>
<comment type="caution">
    <text evidence="3">The sequence shown here is derived from an EMBL/GenBank/DDBJ whole genome shotgun (WGS) entry which is preliminary data.</text>
</comment>
<protein>
    <submittedName>
        <fullName evidence="3">Uncharacterized protein</fullName>
    </submittedName>
</protein>
<dbReference type="RefSeq" id="XP_018225360.1">
    <property type="nucleotide sequence ID" value="XM_018370850.1"/>
</dbReference>
<evidence type="ECO:0000313" key="3">
    <source>
        <dbReference type="EMBL" id="KTW27318.1"/>
    </source>
</evidence>
<dbReference type="SUPFAM" id="SSF48371">
    <property type="entry name" value="ARM repeat"/>
    <property type="match status" value="1"/>
</dbReference>
<dbReference type="AlphaFoldDB" id="A0A0W4ZG21"/>
<evidence type="ECO:0000256" key="1">
    <source>
        <dbReference type="ARBA" id="ARBA00034736"/>
    </source>
</evidence>
<dbReference type="VEuPathDB" id="FungiDB:T552_02302"/>
<evidence type="ECO:0000313" key="4">
    <source>
        <dbReference type="Proteomes" id="UP000054454"/>
    </source>
</evidence>
<gene>
    <name evidence="3" type="ORF">T552_02302</name>
</gene>
<dbReference type="InterPro" id="IPR018870">
    <property type="entry name" value="Tti2"/>
</dbReference>
<keyword evidence="2" id="KW-0472">Membrane</keyword>
<name>A0A0W4ZG21_PNEC8</name>
<proteinExistence type="inferred from homology"/>
<dbReference type="PANTHER" id="PTHR32226">
    <property type="entry name" value="TELO2-INTERACTING PROTEIN 2"/>
    <property type="match status" value="1"/>
</dbReference>
<organism evidence="3 4">
    <name type="scientific">Pneumocystis carinii (strain B80)</name>
    <name type="common">Rat pneumocystis pneumonia agent</name>
    <name type="synonym">Pneumocystis carinii f. sp. carinii</name>
    <dbReference type="NCBI Taxonomy" id="1408658"/>
    <lineage>
        <taxon>Eukaryota</taxon>
        <taxon>Fungi</taxon>
        <taxon>Dikarya</taxon>
        <taxon>Ascomycota</taxon>
        <taxon>Taphrinomycotina</taxon>
        <taxon>Pneumocystomycetes</taxon>
        <taxon>Pneumocystaceae</taxon>
        <taxon>Pneumocystis</taxon>
    </lineage>
</organism>
<dbReference type="OrthoDB" id="6417021at2759"/>
<feature type="transmembrane region" description="Helical" evidence="2">
    <location>
        <begin position="57"/>
        <end position="80"/>
    </location>
</feature>
<comment type="similarity">
    <text evidence="1">Belongs to the TTI2 family.</text>
</comment>
<dbReference type="GeneID" id="28937053"/>
<sequence length="459" mass="53184">MKRILFILKNGSVKENINIIESDIIKIVEKLCIIIRPINEMRQFDALETVSKDIQQAYYTLVGICLQCIDILITLFIFLMENSKINSKIIQALAIYQIKSDPWTSIENYSLSSKILEDIMKRISLEEILVHILMNDIRPYFSSQSNRLNYDKNMQIKTKKPLRRPYENISGLSGVFRAELWKTEGIECTSILEWIIFVCQKDTAMNYIYLIISFLVTLFEDADPNFKLKGSRCLYHLLSKCDAAFIKKTGMGDLFWELVIQCLSYHPPSIDISISIPLLRTSFNNLITLASLMHLDHKDKRVKLYDEIVYNGIFNGMLYSGEQSDMVILLMEYIEKLVNIMGIYAVKHIEMLISLVSSVLEKSFQTNHPQRFLEAAKALKAIIHICWPRIEYHHATILQGICFCWLNIHSQKGKIIDDLKKQLHLCMKSLKKLMGNKLDNDIKALMDVDSNLALFFKDI</sequence>
<evidence type="ECO:0000256" key="2">
    <source>
        <dbReference type="SAM" id="Phobius"/>
    </source>
</evidence>
<dbReference type="GO" id="GO:0005634">
    <property type="term" value="C:nucleus"/>
    <property type="evidence" value="ECO:0007669"/>
    <property type="project" value="TreeGrafter"/>
</dbReference>
<dbReference type="PANTHER" id="PTHR32226:SF2">
    <property type="entry name" value="TELO2-INTERACTING PROTEIN 2"/>
    <property type="match status" value="1"/>
</dbReference>
<dbReference type="EMBL" id="LFVZ01000010">
    <property type="protein sequence ID" value="KTW27318.1"/>
    <property type="molecule type" value="Genomic_DNA"/>
</dbReference>
<dbReference type="GO" id="GO:0110078">
    <property type="term" value="C:TTT Hsp90 cochaperone complex"/>
    <property type="evidence" value="ECO:0007669"/>
    <property type="project" value="InterPro"/>
</dbReference>
<dbReference type="GO" id="GO:0005829">
    <property type="term" value="C:cytosol"/>
    <property type="evidence" value="ECO:0007669"/>
    <property type="project" value="TreeGrafter"/>
</dbReference>
<keyword evidence="2" id="KW-0812">Transmembrane</keyword>